<reference evidence="1 2" key="1">
    <citation type="journal article" date="2015" name="Genome Biol.">
        <title>Comparative genomics of Steinernema reveals deeply conserved gene regulatory networks.</title>
        <authorList>
            <person name="Dillman A.R."/>
            <person name="Macchietto M."/>
            <person name="Porter C.F."/>
            <person name="Rogers A."/>
            <person name="Williams B."/>
            <person name="Antoshechkin I."/>
            <person name="Lee M.M."/>
            <person name="Goodwin Z."/>
            <person name="Lu X."/>
            <person name="Lewis E.E."/>
            <person name="Goodrich-Blair H."/>
            <person name="Stock S.P."/>
            <person name="Adams B.J."/>
            <person name="Sternberg P.W."/>
            <person name="Mortazavi A."/>
        </authorList>
    </citation>
    <scope>NUCLEOTIDE SEQUENCE [LARGE SCALE GENOMIC DNA]</scope>
    <source>
        <strain evidence="1 2">ALL</strain>
    </source>
</reference>
<organism evidence="1 2">
    <name type="scientific">Steinernema carpocapsae</name>
    <name type="common">Entomopathogenic nematode</name>
    <dbReference type="NCBI Taxonomy" id="34508"/>
    <lineage>
        <taxon>Eukaryota</taxon>
        <taxon>Metazoa</taxon>
        <taxon>Ecdysozoa</taxon>
        <taxon>Nematoda</taxon>
        <taxon>Chromadorea</taxon>
        <taxon>Rhabditida</taxon>
        <taxon>Tylenchina</taxon>
        <taxon>Panagrolaimomorpha</taxon>
        <taxon>Strongyloidoidea</taxon>
        <taxon>Steinernematidae</taxon>
        <taxon>Steinernema</taxon>
    </lineage>
</organism>
<sequence>MWDETAWLMKVSDLKEETITRHLEEEDDLIKLNDLYRYPMEPLDEDFKKVNIEYAKEHLADKRDEDDADIKKPL</sequence>
<name>A0A4U5LP97_STECR</name>
<dbReference type="Proteomes" id="UP000298663">
    <property type="component" value="Unassembled WGS sequence"/>
</dbReference>
<proteinExistence type="predicted"/>
<evidence type="ECO:0000313" key="1">
    <source>
        <dbReference type="EMBL" id="TKR57714.1"/>
    </source>
</evidence>
<gene>
    <name evidence="1" type="ORF">L596_030379</name>
</gene>
<dbReference type="AlphaFoldDB" id="A0A4U5LP97"/>
<evidence type="ECO:0000313" key="2">
    <source>
        <dbReference type="Proteomes" id="UP000298663"/>
    </source>
</evidence>
<accession>A0A4U5LP97</accession>
<comment type="caution">
    <text evidence="1">The sequence shown here is derived from an EMBL/GenBank/DDBJ whole genome shotgun (WGS) entry which is preliminary data.</text>
</comment>
<dbReference type="EMBL" id="AZBU02000014">
    <property type="protein sequence ID" value="TKR57714.1"/>
    <property type="molecule type" value="Genomic_DNA"/>
</dbReference>
<protein>
    <submittedName>
        <fullName evidence="1">Uncharacterized protein</fullName>
    </submittedName>
</protein>
<reference evidence="1 2" key="2">
    <citation type="journal article" date="2019" name="G3 (Bethesda)">
        <title>Hybrid Assembly of the Genome of the Entomopathogenic Nematode Steinernema carpocapsae Identifies the X-Chromosome.</title>
        <authorList>
            <person name="Serra L."/>
            <person name="Macchietto M."/>
            <person name="Macias-Munoz A."/>
            <person name="McGill C.J."/>
            <person name="Rodriguez I.M."/>
            <person name="Rodriguez B."/>
            <person name="Murad R."/>
            <person name="Mortazavi A."/>
        </authorList>
    </citation>
    <scope>NUCLEOTIDE SEQUENCE [LARGE SCALE GENOMIC DNA]</scope>
    <source>
        <strain evidence="1 2">ALL</strain>
    </source>
</reference>
<keyword evidence="2" id="KW-1185">Reference proteome</keyword>